<feature type="transmembrane region" description="Helical" evidence="6">
    <location>
        <begin position="147"/>
        <end position="171"/>
    </location>
</feature>
<evidence type="ECO:0000256" key="5">
    <source>
        <dbReference type="ARBA" id="ARBA00023251"/>
    </source>
</evidence>
<evidence type="ECO:0000259" key="7">
    <source>
        <dbReference type="PROSITE" id="PS50850"/>
    </source>
</evidence>
<dbReference type="PRINTS" id="PR01036">
    <property type="entry name" value="TCRTETB"/>
</dbReference>
<evidence type="ECO:0000313" key="9">
    <source>
        <dbReference type="Proteomes" id="UP000184111"/>
    </source>
</evidence>
<feature type="transmembrane region" description="Helical" evidence="6">
    <location>
        <begin position="321"/>
        <end position="338"/>
    </location>
</feature>
<organism evidence="8 9">
    <name type="scientific">Actinacidiphila paucisporea</name>
    <dbReference type="NCBI Taxonomy" id="310782"/>
    <lineage>
        <taxon>Bacteria</taxon>
        <taxon>Bacillati</taxon>
        <taxon>Actinomycetota</taxon>
        <taxon>Actinomycetes</taxon>
        <taxon>Kitasatosporales</taxon>
        <taxon>Streptomycetaceae</taxon>
        <taxon>Actinacidiphila</taxon>
    </lineage>
</organism>
<comment type="subcellular location">
    <subcellularLocation>
        <location evidence="1">Cell membrane</location>
        <topology evidence="1">Multi-pass membrane protein</topology>
    </subcellularLocation>
</comment>
<evidence type="ECO:0000256" key="3">
    <source>
        <dbReference type="ARBA" id="ARBA00022989"/>
    </source>
</evidence>
<keyword evidence="2 6" id="KW-0812">Transmembrane</keyword>
<dbReference type="SUPFAM" id="SSF103473">
    <property type="entry name" value="MFS general substrate transporter"/>
    <property type="match status" value="2"/>
</dbReference>
<accession>A0A1M7MKY4</accession>
<dbReference type="GO" id="GO:0005886">
    <property type="term" value="C:plasma membrane"/>
    <property type="evidence" value="ECO:0007669"/>
    <property type="project" value="UniProtKB-SubCell"/>
</dbReference>
<dbReference type="GO" id="GO:0046677">
    <property type="term" value="P:response to antibiotic"/>
    <property type="evidence" value="ECO:0007669"/>
    <property type="project" value="UniProtKB-KW"/>
</dbReference>
<dbReference type="Gene3D" id="1.20.1720.10">
    <property type="entry name" value="Multidrug resistance protein D"/>
    <property type="match status" value="1"/>
</dbReference>
<feature type="transmembrane region" description="Helical" evidence="6">
    <location>
        <begin position="114"/>
        <end position="135"/>
    </location>
</feature>
<keyword evidence="9" id="KW-1185">Reference proteome</keyword>
<feature type="transmembrane region" description="Helical" evidence="6">
    <location>
        <begin position="236"/>
        <end position="258"/>
    </location>
</feature>
<proteinExistence type="predicted"/>
<keyword evidence="3 6" id="KW-1133">Transmembrane helix</keyword>
<feature type="transmembrane region" description="Helical" evidence="6">
    <location>
        <begin position="463"/>
        <end position="482"/>
    </location>
</feature>
<dbReference type="PANTHER" id="PTHR42718">
    <property type="entry name" value="MAJOR FACILITATOR SUPERFAMILY MULTIDRUG TRANSPORTER MFSC"/>
    <property type="match status" value="1"/>
</dbReference>
<feature type="transmembrane region" description="Helical" evidence="6">
    <location>
        <begin position="177"/>
        <end position="197"/>
    </location>
</feature>
<feature type="transmembrane region" description="Helical" evidence="6">
    <location>
        <begin position="434"/>
        <end position="451"/>
    </location>
</feature>
<dbReference type="GO" id="GO:0022857">
    <property type="term" value="F:transmembrane transporter activity"/>
    <property type="evidence" value="ECO:0007669"/>
    <property type="project" value="InterPro"/>
</dbReference>
<feature type="transmembrane region" description="Helical" evidence="6">
    <location>
        <begin position="388"/>
        <end position="413"/>
    </location>
</feature>
<dbReference type="EMBL" id="FRBI01000016">
    <property type="protein sequence ID" value="SHM91564.1"/>
    <property type="molecule type" value="Genomic_DNA"/>
</dbReference>
<evidence type="ECO:0000256" key="1">
    <source>
        <dbReference type="ARBA" id="ARBA00004651"/>
    </source>
</evidence>
<feature type="transmembrane region" description="Helical" evidence="6">
    <location>
        <begin position="279"/>
        <end position="301"/>
    </location>
</feature>
<dbReference type="InterPro" id="IPR036259">
    <property type="entry name" value="MFS_trans_sf"/>
</dbReference>
<keyword evidence="5" id="KW-0046">Antibiotic resistance</keyword>
<dbReference type="Gene3D" id="1.20.1250.20">
    <property type="entry name" value="MFS general substrate transporter like domains"/>
    <property type="match status" value="1"/>
</dbReference>
<dbReference type="PROSITE" id="PS50850">
    <property type="entry name" value="MFS"/>
    <property type="match status" value="1"/>
</dbReference>
<feature type="transmembrane region" description="Helical" evidence="6">
    <location>
        <begin position="345"/>
        <end position="368"/>
    </location>
</feature>
<dbReference type="CDD" id="cd17321">
    <property type="entry name" value="MFS_MMR_MDR_like"/>
    <property type="match status" value="1"/>
</dbReference>
<reference evidence="8 9" key="1">
    <citation type="submission" date="2016-11" db="EMBL/GenBank/DDBJ databases">
        <authorList>
            <person name="Jaros S."/>
            <person name="Januszkiewicz K."/>
            <person name="Wedrychowicz H."/>
        </authorList>
    </citation>
    <scope>NUCLEOTIDE SEQUENCE [LARGE SCALE GENOMIC DNA]</scope>
    <source>
        <strain evidence="8 9">CGMCC 4.2025</strain>
    </source>
</reference>
<name>A0A1M7MKY4_9ACTN</name>
<evidence type="ECO:0000256" key="4">
    <source>
        <dbReference type="ARBA" id="ARBA00023136"/>
    </source>
</evidence>
<feature type="transmembrane region" description="Helical" evidence="6">
    <location>
        <begin position="209"/>
        <end position="230"/>
    </location>
</feature>
<dbReference type="InterPro" id="IPR011701">
    <property type="entry name" value="MFS"/>
</dbReference>
<dbReference type="STRING" id="310782.SAMN05216499_11684"/>
<dbReference type="AlphaFoldDB" id="A0A1M7MKY4"/>
<keyword evidence="4 6" id="KW-0472">Membrane</keyword>
<dbReference type="PANTHER" id="PTHR42718:SF39">
    <property type="entry name" value="ACTINORHODIN TRANSPORTER-RELATED"/>
    <property type="match status" value="1"/>
</dbReference>
<evidence type="ECO:0000313" key="8">
    <source>
        <dbReference type="EMBL" id="SHM91564.1"/>
    </source>
</evidence>
<protein>
    <submittedName>
        <fullName evidence="8">Drug resistance transporter, EmrB/QacA subfamily</fullName>
    </submittedName>
</protein>
<dbReference type="Pfam" id="PF07690">
    <property type="entry name" value="MFS_1"/>
    <property type="match status" value="2"/>
</dbReference>
<gene>
    <name evidence="8" type="ORF">SAMN05216499_11684</name>
</gene>
<feature type="transmembrane region" description="Helical" evidence="6">
    <location>
        <begin position="59"/>
        <end position="77"/>
    </location>
</feature>
<dbReference type="InterPro" id="IPR020846">
    <property type="entry name" value="MFS_dom"/>
</dbReference>
<evidence type="ECO:0000256" key="6">
    <source>
        <dbReference type="SAM" id="Phobius"/>
    </source>
</evidence>
<sequence length="495" mass="51908">MSVTSRPGLPAAPPAPPRAAWAVLFTVLGAAMADLLDATAMNVAAPAIHNDLGASGAEFQWISIGYLLAFAVLLLAGGRLGDIAGRRRMLLIGLAGFALTSAACAVAQSPVQLIVARLLQGGAAAMMVPQCISLIRESFGEEHSAKAFAVFGPFMSLSSAAGPILGGTLITYASWRWIFVINLPVCLAVYLAARRTLPAGQRPGTRPRLDCVGMVLCSVAVALFVYPVIQGREYQWAWWTWAMMLSSVPALALFALHARNRHRRRLDAFIETSLFRRRSFTGGAVVVFLFFGACSGAFIIYPVLVQLYVGWSPIRSGLTGTWWPVGTIAAMGIGHLLAKRSPRLVLQIGILAQALGMGLAALTVAATARTTTHQGPHGLLFDSGLTSFNLAPALLVAGVGTGLFFGQFLNLVLSRVSDRELGSATGAVNALQQLGGAVAAAIFSTVIFDRIGRGASPFAAGELAYWLCAALLVVTWAASFALPNGSATADGKGTD</sequence>
<feature type="transmembrane region" description="Helical" evidence="6">
    <location>
        <begin position="89"/>
        <end position="108"/>
    </location>
</feature>
<evidence type="ECO:0000256" key="2">
    <source>
        <dbReference type="ARBA" id="ARBA00022692"/>
    </source>
</evidence>
<feature type="domain" description="Major facilitator superfamily (MFS) profile" evidence="7">
    <location>
        <begin position="23"/>
        <end position="487"/>
    </location>
</feature>
<dbReference type="Proteomes" id="UP000184111">
    <property type="component" value="Unassembled WGS sequence"/>
</dbReference>